<dbReference type="Pfam" id="PF00072">
    <property type="entry name" value="Response_reg"/>
    <property type="match status" value="1"/>
</dbReference>
<dbReference type="InterPro" id="IPR011006">
    <property type="entry name" value="CheY-like_superfamily"/>
</dbReference>
<evidence type="ECO:0000256" key="1">
    <source>
        <dbReference type="ARBA" id="ARBA00022553"/>
    </source>
</evidence>
<organism evidence="4">
    <name type="scientific">hydrothermal vent metagenome</name>
    <dbReference type="NCBI Taxonomy" id="652676"/>
    <lineage>
        <taxon>unclassified sequences</taxon>
        <taxon>metagenomes</taxon>
        <taxon>ecological metagenomes</taxon>
    </lineage>
</organism>
<dbReference type="SUPFAM" id="SSF52172">
    <property type="entry name" value="CheY-like"/>
    <property type="match status" value="1"/>
</dbReference>
<dbReference type="Gene3D" id="3.40.50.2300">
    <property type="match status" value="1"/>
</dbReference>
<keyword evidence="2" id="KW-0902">Two-component regulatory system</keyword>
<dbReference type="InterPro" id="IPR036890">
    <property type="entry name" value="HATPase_C_sf"/>
</dbReference>
<dbReference type="GO" id="GO:0000160">
    <property type="term" value="P:phosphorelay signal transduction system"/>
    <property type="evidence" value="ECO:0007669"/>
    <property type="project" value="UniProtKB-KW"/>
</dbReference>
<dbReference type="SUPFAM" id="SSF55874">
    <property type="entry name" value="ATPase domain of HSP90 chaperone/DNA topoisomerase II/histidine kinase"/>
    <property type="match status" value="1"/>
</dbReference>
<dbReference type="InterPro" id="IPR001789">
    <property type="entry name" value="Sig_transdc_resp-reg_receiver"/>
</dbReference>
<dbReference type="SMART" id="SM00448">
    <property type="entry name" value="REC"/>
    <property type="match status" value="1"/>
</dbReference>
<feature type="domain" description="Response regulatory" evidence="3">
    <location>
        <begin position="56"/>
        <end position="171"/>
    </location>
</feature>
<evidence type="ECO:0000313" key="4">
    <source>
        <dbReference type="EMBL" id="VAW81859.1"/>
    </source>
</evidence>
<dbReference type="InterPro" id="IPR050595">
    <property type="entry name" value="Bact_response_regulator"/>
</dbReference>
<reference evidence="4" key="1">
    <citation type="submission" date="2018-06" db="EMBL/GenBank/DDBJ databases">
        <authorList>
            <person name="Zhirakovskaya E."/>
        </authorList>
    </citation>
    <scope>NUCLEOTIDE SEQUENCE</scope>
</reference>
<protein>
    <recommendedName>
        <fullName evidence="3">Response regulatory domain-containing protein</fullName>
    </recommendedName>
</protein>
<dbReference type="CDD" id="cd00156">
    <property type="entry name" value="REC"/>
    <property type="match status" value="1"/>
</dbReference>
<sequence>MVHGIVYEMGGHIVVSSIPSVGTEFLLYLPESENSGTPVVDSKSTVTLRPIKTNARLMVLDDDEGVCDYMCELLANSGYTVESFTNSVEALTRFSESPSFDIVITDYTMPGLNGIEFTQAIKKIDSNIRLLLITGYSDCLDEDVASEYGIDSVILKPFTSNVLLEEIRDLIIE</sequence>
<evidence type="ECO:0000256" key="2">
    <source>
        <dbReference type="ARBA" id="ARBA00023012"/>
    </source>
</evidence>
<dbReference type="EMBL" id="UOFL01000229">
    <property type="protein sequence ID" value="VAW81859.1"/>
    <property type="molecule type" value="Genomic_DNA"/>
</dbReference>
<evidence type="ECO:0000259" key="3">
    <source>
        <dbReference type="PROSITE" id="PS50110"/>
    </source>
</evidence>
<dbReference type="AlphaFoldDB" id="A0A3B0Z6I7"/>
<dbReference type="PROSITE" id="PS50110">
    <property type="entry name" value="RESPONSE_REGULATORY"/>
    <property type="match status" value="1"/>
</dbReference>
<dbReference type="PANTHER" id="PTHR44591">
    <property type="entry name" value="STRESS RESPONSE REGULATOR PROTEIN 1"/>
    <property type="match status" value="1"/>
</dbReference>
<dbReference type="PANTHER" id="PTHR44591:SF14">
    <property type="entry name" value="PROTEIN PILG"/>
    <property type="match status" value="1"/>
</dbReference>
<gene>
    <name evidence="4" type="ORF">MNBD_GAMMA12-2938</name>
</gene>
<keyword evidence="1" id="KW-0597">Phosphoprotein</keyword>
<accession>A0A3B0Z6I7</accession>
<proteinExistence type="predicted"/>
<name>A0A3B0Z6I7_9ZZZZ</name>